<dbReference type="GO" id="GO:0003676">
    <property type="term" value="F:nucleic acid binding"/>
    <property type="evidence" value="ECO:0007669"/>
    <property type="project" value="InterPro"/>
</dbReference>
<evidence type="ECO:0000313" key="8">
    <source>
        <dbReference type="EMBL" id="KAF4127727.1"/>
    </source>
</evidence>
<evidence type="ECO:0000256" key="5">
    <source>
        <dbReference type="ARBA" id="ARBA00022801"/>
    </source>
</evidence>
<feature type="domain" description="Integrase catalytic" evidence="7">
    <location>
        <begin position="260"/>
        <end position="356"/>
    </location>
</feature>
<dbReference type="InterPro" id="IPR041588">
    <property type="entry name" value="Integrase_H2C2"/>
</dbReference>
<evidence type="ECO:0000256" key="4">
    <source>
        <dbReference type="ARBA" id="ARBA00022759"/>
    </source>
</evidence>
<keyword evidence="5" id="KW-0378">Hydrolase</keyword>
<evidence type="ECO:0000313" key="9">
    <source>
        <dbReference type="Proteomes" id="UP000704712"/>
    </source>
</evidence>
<evidence type="ECO:0000256" key="2">
    <source>
        <dbReference type="ARBA" id="ARBA00022695"/>
    </source>
</evidence>
<dbReference type="GO" id="GO:0016787">
    <property type="term" value="F:hydrolase activity"/>
    <property type="evidence" value="ECO:0007669"/>
    <property type="project" value="UniProtKB-KW"/>
</dbReference>
<dbReference type="GO" id="GO:0003964">
    <property type="term" value="F:RNA-directed DNA polymerase activity"/>
    <property type="evidence" value="ECO:0007669"/>
    <property type="project" value="UniProtKB-KW"/>
</dbReference>
<dbReference type="InterPro" id="IPR043502">
    <property type="entry name" value="DNA/RNA_pol_sf"/>
</dbReference>
<dbReference type="GO" id="GO:0004519">
    <property type="term" value="F:endonuclease activity"/>
    <property type="evidence" value="ECO:0007669"/>
    <property type="project" value="UniProtKB-KW"/>
</dbReference>
<gene>
    <name evidence="8" type="ORF">GN958_ATG23093</name>
</gene>
<dbReference type="Gene3D" id="3.30.420.10">
    <property type="entry name" value="Ribonuclease H-like superfamily/Ribonuclease H"/>
    <property type="match status" value="1"/>
</dbReference>
<dbReference type="Proteomes" id="UP000704712">
    <property type="component" value="Unassembled WGS sequence"/>
</dbReference>
<dbReference type="PROSITE" id="PS50994">
    <property type="entry name" value="INTEGRASE"/>
    <property type="match status" value="1"/>
</dbReference>
<organism evidence="8 9">
    <name type="scientific">Phytophthora infestans</name>
    <name type="common">Potato late blight agent</name>
    <name type="synonym">Botrytis infestans</name>
    <dbReference type="NCBI Taxonomy" id="4787"/>
    <lineage>
        <taxon>Eukaryota</taxon>
        <taxon>Sar</taxon>
        <taxon>Stramenopiles</taxon>
        <taxon>Oomycota</taxon>
        <taxon>Peronosporomycetes</taxon>
        <taxon>Peronosporales</taxon>
        <taxon>Peronosporaceae</taxon>
        <taxon>Phytophthora</taxon>
    </lineage>
</organism>
<dbReference type="Pfam" id="PF17917">
    <property type="entry name" value="RT_RNaseH"/>
    <property type="match status" value="1"/>
</dbReference>
<evidence type="ECO:0000256" key="1">
    <source>
        <dbReference type="ARBA" id="ARBA00022679"/>
    </source>
</evidence>
<dbReference type="AlphaFoldDB" id="A0A8S9TLM6"/>
<keyword evidence="3" id="KW-0540">Nuclease</keyword>
<evidence type="ECO:0000256" key="6">
    <source>
        <dbReference type="ARBA" id="ARBA00022918"/>
    </source>
</evidence>
<dbReference type="InterPro" id="IPR041373">
    <property type="entry name" value="RT_RNaseH"/>
</dbReference>
<reference evidence="8" key="1">
    <citation type="submission" date="2020-03" db="EMBL/GenBank/DDBJ databases">
        <title>Hybrid Assembly of Korean Phytophthora infestans isolates.</title>
        <authorList>
            <person name="Prokchorchik M."/>
            <person name="Lee Y."/>
            <person name="Seo J."/>
            <person name="Cho J.-H."/>
            <person name="Park Y.-E."/>
            <person name="Jang D.-C."/>
            <person name="Im J.-S."/>
            <person name="Choi J.-G."/>
            <person name="Park H.-J."/>
            <person name="Lee G.-B."/>
            <person name="Lee Y.-G."/>
            <person name="Hong S.-Y."/>
            <person name="Cho K."/>
            <person name="Sohn K.H."/>
        </authorList>
    </citation>
    <scope>NUCLEOTIDE SEQUENCE</scope>
    <source>
        <strain evidence="8">KR_2_A2</strain>
    </source>
</reference>
<name>A0A8S9TLM6_PHYIN</name>
<keyword evidence="4" id="KW-0255">Endonuclease</keyword>
<dbReference type="SUPFAM" id="SSF53098">
    <property type="entry name" value="Ribonuclease H-like"/>
    <property type="match status" value="1"/>
</dbReference>
<keyword evidence="1" id="KW-0808">Transferase</keyword>
<protein>
    <submittedName>
        <fullName evidence="8">Integrase core domain</fullName>
    </submittedName>
</protein>
<dbReference type="GO" id="GO:0015074">
    <property type="term" value="P:DNA integration"/>
    <property type="evidence" value="ECO:0007669"/>
    <property type="project" value="InterPro"/>
</dbReference>
<dbReference type="InterPro" id="IPR036397">
    <property type="entry name" value="RNaseH_sf"/>
</dbReference>
<comment type="caution">
    <text evidence="8">The sequence shown here is derived from an EMBL/GenBank/DDBJ whole genome shotgun (WGS) entry which is preliminary data.</text>
</comment>
<dbReference type="InterPro" id="IPR012337">
    <property type="entry name" value="RNaseH-like_sf"/>
</dbReference>
<dbReference type="SUPFAM" id="SSF56672">
    <property type="entry name" value="DNA/RNA polymerases"/>
    <property type="match status" value="1"/>
</dbReference>
<dbReference type="PANTHER" id="PTHR37984:SF5">
    <property type="entry name" value="PROTEIN NYNRIN-LIKE"/>
    <property type="match status" value="1"/>
</dbReference>
<dbReference type="Pfam" id="PF17921">
    <property type="entry name" value="Integrase_H2C2"/>
    <property type="match status" value="1"/>
</dbReference>
<dbReference type="PANTHER" id="PTHR37984">
    <property type="entry name" value="PROTEIN CBG26694"/>
    <property type="match status" value="1"/>
</dbReference>
<dbReference type="EMBL" id="JAACNO010003224">
    <property type="protein sequence ID" value="KAF4127727.1"/>
    <property type="molecule type" value="Genomic_DNA"/>
</dbReference>
<dbReference type="Gene3D" id="1.10.340.70">
    <property type="match status" value="1"/>
</dbReference>
<dbReference type="InterPro" id="IPR001584">
    <property type="entry name" value="Integrase_cat-core"/>
</dbReference>
<accession>A0A8S9TLM6</accession>
<keyword evidence="2" id="KW-0548">Nucleotidyltransferase</keyword>
<dbReference type="InterPro" id="IPR050951">
    <property type="entry name" value="Retrovirus_Pol_polyprotein"/>
</dbReference>
<keyword evidence="6" id="KW-0695">RNA-directed DNA polymerase</keyword>
<evidence type="ECO:0000259" key="7">
    <source>
        <dbReference type="PROSITE" id="PS50994"/>
    </source>
</evidence>
<sequence length="422" mass="48988">MQHDKPLVFWSKKCNGAQTLYPANRLELLSIVLLLREFRSLLLGQELHLFTDHLNLTYATFHDVHMMRWRLEVMEFGPAFHYVPGQNNVVADALSRLPMNDDPPTELEERDSDGTMQTCAAMDTDDDNLFSFDMHTVAQEQENDSNLENDCKCELGGVQLWVDRHSKKVLVPESLRNKLLTTYHEWLIHPGASTMKATINQVFTWAKLDRDVTKFVEACLPCSKAKHPTVRYGKLPVKKAIAWPCSEAAFLLDRHWLNRYPRPVKCIYDGGSEFKKEFLELLDSYGIEHAPKTVRNPQANAVIERVHRVIGDKMRTKTLKTADEWEQFLNNTTFALRAAYHSMTNTSPAQQAFGRNMFFDMKHETDWVEEHRRKADQIKRNNERENSKRVNWTILQETRFYSVATLVSKGRHCRFSTAPTRS</sequence>
<evidence type="ECO:0000256" key="3">
    <source>
        <dbReference type="ARBA" id="ARBA00022722"/>
    </source>
</evidence>
<proteinExistence type="predicted"/>